<evidence type="ECO:0000313" key="3">
    <source>
        <dbReference type="Proteomes" id="UP000019141"/>
    </source>
</evidence>
<dbReference type="EMBL" id="AZHW01000122">
    <property type="protein sequence ID" value="ETX02616.1"/>
    <property type="molecule type" value="Genomic_DNA"/>
</dbReference>
<dbReference type="InterPro" id="IPR011050">
    <property type="entry name" value="Pectin_lyase_fold/virulence"/>
</dbReference>
<organism evidence="2 3">
    <name type="scientific">Entotheonella factor</name>
    <dbReference type="NCBI Taxonomy" id="1429438"/>
    <lineage>
        <taxon>Bacteria</taxon>
        <taxon>Pseudomonadati</taxon>
        <taxon>Nitrospinota/Tectimicrobiota group</taxon>
        <taxon>Candidatus Tectimicrobiota</taxon>
        <taxon>Candidatus Entotheonellia</taxon>
        <taxon>Candidatus Entotheonellales</taxon>
        <taxon>Candidatus Entotheonellaceae</taxon>
        <taxon>Candidatus Entotheonella</taxon>
    </lineage>
</organism>
<keyword evidence="3" id="KW-1185">Reference proteome</keyword>
<accession>W4LXY6</accession>
<feature type="chain" id="PRO_5004846167" description="Right handed beta helix domain-containing protein" evidence="1">
    <location>
        <begin position="21"/>
        <end position="556"/>
    </location>
</feature>
<proteinExistence type="predicted"/>
<name>W4LXY6_ENTF1</name>
<dbReference type="AlphaFoldDB" id="W4LXY6"/>
<sequence length="556" mass="59207">MALGCCLAIWLVAPATDSVAQEQEEMFTTTIVVTTASDSNPDSITRTCGYASGIYMFDENEPCSLRRAMVEASARPTVDRPILIRFEIPETEAEQFNADLGTWTISLGARLKLSRENTLETLGQVTIEGVERPIPDDMMPMQGEMPPEEMRGGPAIILETNDFPIEIESSNNTLRHFLIKGGGILQLKDDAAETLLEYNWFGLSDDGQTLAIANENNERGLSGSGGILVQSDMSVIRHNVAAGFTTRAIDVTGDTNVIDSNWIGTRSDGTVPDVNIRIQCLRSFTFEPLNWYGGWGIRVSGDGNMITNNILAGLHQTQSETETPPMAIEVFGINHTISGNQIGVDTNGIVIADDGSLNVPGVCGGGIKSGGTANRIVANTLADTKVFFPADEGNPGGAILITDSSPLFDQLTMQENVVINGPGLAMEFGPSIPMTLRAFPTPVITGMTVDAVAETTTIIGNAGLCEACRIDFYLDDFDGMPDANQEALAWIGYVEVNVPPGGNTDFTVVVDAVLPEGLGVRTNATTLFPAIIGSFGTGTSTVLSGDLYLIPAPVMP</sequence>
<reference evidence="2 3" key="1">
    <citation type="journal article" date="2014" name="Nature">
        <title>An environmental bacterial taxon with a large and distinct metabolic repertoire.</title>
        <authorList>
            <person name="Wilson M.C."/>
            <person name="Mori T."/>
            <person name="Ruckert C."/>
            <person name="Uria A.R."/>
            <person name="Helf M.J."/>
            <person name="Takada K."/>
            <person name="Gernert C."/>
            <person name="Steffens U.A."/>
            <person name="Heycke N."/>
            <person name="Schmitt S."/>
            <person name="Rinke C."/>
            <person name="Helfrich E.J."/>
            <person name="Brachmann A.O."/>
            <person name="Gurgui C."/>
            <person name="Wakimoto T."/>
            <person name="Kracht M."/>
            <person name="Crusemann M."/>
            <person name="Hentschel U."/>
            <person name="Abe I."/>
            <person name="Matsunaga S."/>
            <person name="Kalinowski J."/>
            <person name="Takeyama H."/>
            <person name="Piel J."/>
        </authorList>
    </citation>
    <scope>NUCLEOTIDE SEQUENCE [LARGE SCALE GENOMIC DNA]</scope>
    <source>
        <strain evidence="3">TSY1</strain>
    </source>
</reference>
<dbReference type="Proteomes" id="UP000019141">
    <property type="component" value="Unassembled WGS sequence"/>
</dbReference>
<protein>
    <recommendedName>
        <fullName evidence="4">Right handed beta helix domain-containing protein</fullName>
    </recommendedName>
</protein>
<dbReference type="SUPFAM" id="SSF51126">
    <property type="entry name" value="Pectin lyase-like"/>
    <property type="match status" value="1"/>
</dbReference>
<evidence type="ECO:0000313" key="2">
    <source>
        <dbReference type="EMBL" id="ETX02616.1"/>
    </source>
</evidence>
<dbReference type="HOGENOM" id="CLU_489748_0_0_7"/>
<feature type="signal peptide" evidence="1">
    <location>
        <begin position="1"/>
        <end position="20"/>
    </location>
</feature>
<evidence type="ECO:0008006" key="4">
    <source>
        <dbReference type="Google" id="ProtNLM"/>
    </source>
</evidence>
<evidence type="ECO:0000256" key="1">
    <source>
        <dbReference type="SAM" id="SignalP"/>
    </source>
</evidence>
<gene>
    <name evidence="2" type="ORF">ETSY1_02905</name>
</gene>
<comment type="caution">
    <text evidence="2">The sequence shown here is derived from an EMBL/GenBank/DDBJ whole genome shotgun (WGS) entry which is preliminary data.</text>
</comment>
<keyword evidence="1" id="KW-0732">Signal</keyword>